<organism evidence="1 2">
    <name type="scientific">Chondrus crispus</name>
    <name type="common">Carrageen Irish moss</name>
    <name type="synonym">Polymorpha crispa</name>
    <dbReference type="NCBI Taxonomy" id="2769"/>
    <lineage>
        <taxon>Eukaryota</taxon>
        <taxon>Rhodophyta</taxon>
        <taxon>Florideophyceae</taxon>
        <taxon>Rhodymeniophycidae</taxon>
        <taxon>Gigartinales</taxon>
        <taxon>Gigartinaceae</taxon>
        <taxon>Chondrus</taxon>
    </lineage>
</organism>
<gene>
    <name evidence="1" type="ORF">CHC_T00000815001</name>
</gene>
<dbReference type="Gramene" id="CDF38329">
    <property type="protein sequence ID" value="CDF38329"/>
    <property type="gene ID" value="CHC_T00000815001"/>
</dbReference>
<evidence type="ECO:0000313" key="1">
    <source>
        <dbReference type="EMBL" id="CDF38329.1"/>
    </source>
</evidence>
<protein>
    <submittedName>
        <fullName evidence="1">Uncharacterized protein</fullName>
    </submittedName>
</protein>
<proteinExistence type="predicted"/>
<dbReference type="EMBL" id="HG001917">
    <property type="protein sequence ID" value="CDF38329.1"/>
    <property type="molecule type" value="Genomic_DNA"/>
</dbReference>
<dbReference type="RefSeq" id="XP_005718214.1">
    <property type="nucleotide sequence ID" value="XM_005718157.1"/>
</dbReference>
<dbReference type="KEGG" id="ccp:CHC_T00000815001"/>
<accession>R7QJR0</accession>
<keyword evidence="2" id="KW-1185">Reference proteome</keyword>
<evidence type="ECO:0000313" key="2">
    <source>
        <dbReference type="Proteomes" id="UP000012073"/>
    </source>
</evidence>
<reference evidence="2" key="1">
    <citation type="journal article" date="2013" name="Proc. Natl. Acad. Sci. U.S.A.">
        <title>Genome structure and metabolic features in the red seaweed Chondrus crispus shed light on evolution of the Archaeplastida.</title>
        <authorList>
            <person name="Collen J."/>
            <person name="Porcel B."/>
            <person name="Carre W."/>
            <person name="Ball S.G."/>
            <person name="Chaparro C."/>
            <person name="Tonon T."/>
            <person name="Barbeyron T."/>
            <person name="Michel G."/>
            <person name="Noel B."/>
            <person name="Valentin K."/>
            <person name="Elias M."/>
            <person name="Artiguenave F."/>
            <person name="Arun A."/>
            <person name="Aury J.M."/>
            <person name="Barbosa-Neto J.F."/>
            <person name="Bothwell J.H."/>
            <person name="Bouget F.Y."/>
            <person name="Brillet L."/>
            <person name="Cabello-Hurtado F."/>
            <person name="Capella-Gutierrez S."/>
            <person name="Charrier B."/>
            <person name="Cladiere L."/>
            <person name="Cock J.M."/>
            <person name="Coelho S.M."/>
            <person name="Colleoni C."/>
            <person name="Czjzek M."/>
            <person name="Da Silva C."/>
            <person name="Delage L."/>
            <person name="Denoeud F."/>
            <person name="Deschamps P."/>
            <person name="Dittami S.M."/>
            <person name="Gabaldon T."/>
            <person name="Gachon C.M."/>
            <person name="Groisillier A."/>
            <person name="Herve C."/>
            <person name="Jabbari K."/>
            <person name="Katinka M."/>
            <person name="Kloareg B."/>
            <person name="Kowalczyk N."/>
            <person name="Labadie K."/>
            <person name="Leblanc C."/>
            <person name="Lopez P.J."/>
            <person name="McLachlan D.H."/>
            <person name="Meslet-Cladiere L."/>
            <person name="Moustafa A."/>
            <person name="Nehr Z."/>
            <person name="Nyvall Collen P."/>
            <person name="Panaud O."/>
            <person name="Partensky F."/>
            <person name="Poulain J."/>
            <person name="Rensing S.A."/>
            <person name="Rousvoal S."/>
            <person name="Samson G."/>
            <person name="Symeonidi A."/>
            <person name="Weissenbach J."/>
            <person name="Zambounis A."/>
            <person name="Wincker P."/>
            <person name="Boyen C."/>
        </authorList>
    </citation>
    <scope>NUCLEOTIDE SEQUENCE [LARGE SCALE GENOMIC DNA]</scope>
    <source>
        <strain evidence="2">cv. Stackhouse</strain>
    </source>
</reference>
<name>R7QJR0_CHOCR</name>
<dbReference type="AlphaFoldDB" id="R7QJR0"/>
<dbReference type="Proteomes" id="UP000012073">
    <property type="component" value="Unassembled WGS sequence"/>
</dbReference>
<sequence length="82" mass="9489">MEDKKKRKGEGEWRRRWSVGVCRGEQKGNEWGNGTGKGRISSDCWSLIRVLVFLCINKCCPNVLQDVIAKGMYRTLKKWCPN</sequence>
<dbReference type="GeneID" id="17325934"/>